<dbReference type="Proteomes" id="UP000599179">
    <property type="component" value="Unassembled WGS sequence"/>
</dbReference>
<organism evidence="1 2">
    <name type="scientific">Psychroflexus planctonicus</name>
    <dbReference type="NCBI Taxonomy" id="1526575"/>
    <lineage>
        <taxon>Bacteria</taxon>
        <taxon>Pseudomonadati</taxon>
        <taxon>Bacteroidota</taxon>
        <taxon>Flavobacteriia</taxon>
        <taxon>Flavobacteriales</taxon>
        <taxon>Flavobacteriaceae</taxon>
        <taxon>Psychroflexus</taxon>
    </lineage>
</organism>
<dbReference type="EMBL" id="BMGM01000003">
    <property type="protein sequence ID" value="GGE31201.1"/>
    <property type="molecule type" value="Genomic_DNA"/>
</dbReference>
<reference evidence="2" key="1">
    <citation type="journal article" date="2019" name="Int. J. Syst. Evol. Microbiol.">
        <title>The Global Catalogue of Microorganisms (GCM) 10K type strain sequencing project: providing services to taxonomists for standard genome sequencing and annotation.</title>
        <authorList>
            <consortium name="The Broad Institute Genomics Platform"/>
            <consortium name="The Broad Institute Genome Sequencing Center for Infectious Disease"/>
            <person name="Wu L."/>
            <person name="Ma J."/>
        </authorList>
    </citation>
    <scope>NUCLEOTIDE SEQUENCE [LARGE SCALE GENOMIC DNA]</scope>
    <source>
        <strain evidence="2">CGMCC 1.12931</strain>
    </source>
</reference>
<gene>
    <name evidence="1" type="ORF">GCM10010832_09520</name>
</gene>
<comment type="caution">
    <text evidence="1">The sequence shown here is derived from an EMBL/GenBank/DDBJ whole genome shotgun (WGS) entry which is preliminary data.</text>
</comment>
<sequence>MIGFQAVKYDDEKVIAQFGWPRIKYTDIISIEKKFGDILIKSEKRDIGINKDVADEESLNQFLEHLKKKIPEPMKNSLNVF</sequence>
<accession>A0ABQ1SFR5</accession>
<evidence type="ECO:0008006" key="3">
    <source>
        <dbReference type="Google" id="ProtNLM"/>
    </source>
</evidence>
<name>A0ABQ1SFR5_9FLAO</name>
<evidence type="ECO:0000313" key="1">
    <source>
        <dbReference type="EMBL" id="GGE31201.1"/>
    </source>
</evidence>
<protein>
    <recommendedName>
        <fullName evidence="3">YokE-like PH domain-containing protein</fullName>
    </recommendedName>
</protein>
<evidence type="ECO:0000313" key="2">
    <source>
        <dbReference type="Proteomes" id="UP000599179"/>
    </source>
</evidence>
<keyword evidence="2" id="KW-1185">Reference proteome</keyword>
<proteinExistence type="predicted"/>